<dbReference type="SUPFAM" id="SSF56317">
    <property type="entry name" value="Carbon-nitrogen hydrolase"/>
    <property type="match status" value="1"/>
</dbReference>
<feature type="domain" description="CN hydrolase" evidence="2">
    <location>
        <begin position="245"/>
        <end position="500"/>
    </location>
</feature>
<dbReference type="Pfam" id="PF00795">
    <property type="entry name" value="CN_hydrolase"/>
    <property type="match status" value="1"/>
</dbReference>
<dbReference type="CDD" id="cd07574">
    <property type="entry name" value="nitrilase_Rim1_like"/>
    <property type="match status" value="1"/>
</dbReference>
<dbReference type="PROSITE" id="PS50263">
    <property type="entry name" value="CN_HYDROLASE"/>
    <property type="match status" value="1"/>
</dbReference>
<dbReference type="Gene3D" id="3.60.110.10">
    <property type="entry name" value="Carbon-nitrogen hydrolase"/>
    <property type="match status" value="1"/>
</dbReference>
<gene>
    <name evidence="4" type="ORF">ENO08_08735</name>
</gene>
<organism evidence="4">
    <name type="scientific">Eiseniibacteriota bacterium</name>
    <dbReference type="NCBI Taxonomy" id="2212470"/>
    <lineage>
        <taxon>Bacteria</taxon>
        <taxon>Candidatus Eiseniibacteriota</taxon>
    </lineage>
</organism>
<dbReference type="GO" id="GO:0016747">
    <property type="term" value="F:acyltransferase activity, transferring groups other than amino-acyl groups"/>
    <property type="evidence" value="ECO:0007669"/>
    <property type="project" value="InterPro"/>
</dbReference>
<dbReference type="InterPro" id="IPR036526">
    <property type="entry name" value="C-N_Hydrolase_sf"/>
</dbReference>
<dbReference type="PROSITE" id="PS51186">
    <property type="entry name" value="GNAT"/>
    <property type="match status" value="1"/>
</dbReference>
<name>A0A7V2AWI5_UNCEI</name>
<dbReference type="InterPro" id="IPR001110">
    <property type="entry name" value="UPF0012_CS"/>
</dbReference>
<dbReference type="InterPro" id="IPR003010">
    <property type="entry name" value="C-N_Hydrolase"/>
</dbReference>
<feature type="domain" description="N-acetyltransferase" evidence="3">
    <location>
        <begin position="31"/>
        <end position="227"/>
    </location>
</feature>
<comment type="similarity">
    <text evidence="1">Belongs to the carbon-nitrogen hydrolase superfamily. NIT1/NIT2 family.</text>
</comment>
<dbReference type="Pfam" id="PF00583">
    <property type="entry name" value="Acetyltransf_1"/>
    <property type="match status" value="1"/>
</dbReference>
<comment type="caution">
    <text evidence="4">The sequence shown here is derived from an EMBL/GenBank/DDBJ whole genome shotgun (WGS) entry which is preliminary data.</text>
</comment>
<evidence type="ECO:0000259" key="2">
    <source>
        <dbReference type="PROSITE" id="PS50263"/>
    </source>
</evidence>
<protein>
    <submittedName>
        <fullName evidence="4">GNAT family N-acetyltransferase</fullName>
    </submittedName>
</protein>
<accession>A0A7V2AWI5</accession>
<dbReference type="PANTHER" id="PTHR23088:SF50">
    <property type="entry name" value="HYDROLASE YHCX"/>
    <property type="match status" value="1"/>
</dbReference>
<sequence length="532" mass="61187">MLESIRRQAENAIQRGEDVAKQDLETFQKSIETRPLAIEDYEAITRLQEKCFPGMQPWERGNFRSLIEIFPEGQICVEYDGRIIGSASSLLVDLDEFSVEHTWSDITGGGNIETHDPEGDTLYGIEVMVDPEFQGMKIGRRLYDERKNIARRLDLKRIVVGGRVPNYHKCADELSIHEYVEQVMAKRLYDPVLTFQISNGFVLKRILPDYFETDRESEGYAMLLEWVNLNYTPNPATRSRTTFPVRICTVQYRMRKIESFEDFQNQCDYFVDVASGYKSDFVVFPEIITLQLLSFLPQERPGLSVRKLAGFTDRYIESFQQMAIRYAINIVAGSHYTEENDKIYNVAYLFRRDGSIERQAKIHITPNERHWWGVQPGDDLNVFDTDKGKIAIAVCYDIEFPELGRIATEKGARIIFVPFATDNRQAYLRVRYCALARAVENQIFVVTSGCVGNLPSVENMDINYARSGIFTPLDFPFARDGIAGECQANIETAVIADVDLEVLRRARHGGTVRNWNDRRTDLYSIRVQEKAE</sequence>
<dbReference type="AlphaFoldDB" id="A0A7V2AWI5"/>
<dbReference type="PANTHER" id="PTHR23088">
    <property type="entry name" value="NITRILASE-RELATED"/>
    <property type="match status" value="1"/>
</dbReference>
<dbReference type="CDD" id="cd04301">
    <property type="entry name" value="NAT_SF"/>
    <property type="match status" value="1"/>
</dbReference>
<dbReference type="PROSITE" id="PS01227">
    <property type="entry name" value="UPF0012"/>
    <property type="match status" value="1"/>
</dbReference>
<dbReference type="InterPro" id="IPR016181">
    <property type="entry name" value="Acyl_CoA_acyltransferase"/>
</dbReference>
<evidence type="ECO:0000313" key="4">
    <source>
        <dbReference type="EMBL" id="HER44529.1"/>
    </source>
</evidence>
<dbReference type="EMBL" id="DSEC01000626">
    <property type="protein sequence ID" value="HER44529.1"/>
    <property type="molecule type" value="Genomic_DNA"/>
</dbReference>
<reference evidence="4" key="1">
    <citation type="journal article" date="2020" name="mSystems">
        <title>Genome- and Community-Level Interaction Insights into Carbon Utilization and Element Cycling Functions of Hydrothermarchaeota in Hydrothermal Sediment.</title>
        <authorList>
            <person name="Zhou Z."/>
            <person name="Liu Y."/>
            <person name="Xu W."/>
            <person name="Pan J."/>
            <person name="Luo Z.H."/>
            <person name="Li M."/>
        </authorList>
    </citation>
    <scope>NUCLEOTIDE SEQUENCE [LARGE SCALE GENOMIC DNA]</scope>
    <source>
        <strain evidence="4">SpSt-1233</strain>
    </source>
</reference>
<dbReference type="Gene3D" id="3.40.630.30">
    <property type="match status" value="1"/>
</dbReference>
<dbReference type="Proteomes" id="UP000886069">
    <property type="component" value="Unassembled WGS sequence"/>
</dbReference>
<dbReference type="InterPro" id="IPR000182">
    <property type="entry name" value="GNAT_dom"/>
</dbReference>
<proteinExistence type="inferred from homology"/>
<dbReference type="SUPFAM" id="SSF55729">
    <property type="entry name" value="Acyl-CoA N-acyltransferases (Nat)"/>
    <property type="match status" value="1"/>
</dbReference>
<evidence type="ECO:0000256" key="1">
    <source>
        <dbReference type="ARBA" id="ARBA00010613"/>
    </source>
</evidence>
<evidence type="ECO:0000259" key="3">
    <source>
        <dbReference type="PROSITE" id="PS51186"/>
    </source>
</evidence>